<evidence type="ECO:0000256" key="3">
    <source>
        <dbReference type="SAM" id="MobiDB-lite"/>
    </source>
</evidence>
<dbReference type="SUPFAM" id="SSF52402">
    <property type="entry name" value="Adenine nucleotide alpha hydrolases-like"/>
    <property type="match status" value="1"/>
</dbReference>
<protein>
    <recommendedName>
        <fullName evidence="6">Cytoplasmic tRNA 2-thiolation protein 2</fullName>
    </recommendedName>
</protein>
<dbReference type="GO" id="GO:0000049">
    <property type="term" value="F:tRNA binding"/>
    <property type="evidence" value="ECO:0007669"/>
    <property type="project" value="InterPro"/>
</dbReference>
<keyword evidence="1" id="KW-0963">Cytoplasm</keyword>
<dbReference type="EMBL" id="AGSI01000012">
    <property type="protein sequence ID" value="EIE21648.1"/>
    <property type="molecule type" value="Genomic_DNA"/>
</dbReference>
<dbReference type="AlphaFoldDB" id="I0YTC9"/>
<reference evidence="4 5" key="1">
    <citation type="journal article" date="2012" name="Genome Biol.">
        <title>The genome of the polar eukaryotic microalga coccomyxa subellipsoidea reveals traits of cold adaptation.</title>
        <authorList>
            <person name="Blanc G."/>
            <person name="Agarkova I."/>
            <person name="Grimwood J."/>
            <person name="Kuo A."/>
            <person name="Brueggeman A."/>
            <person name="Dunigan D."/>
            <person name="Gurnon J."/>
            <person name="Ladunga I."/>
            <person name="Lindquist E."/>
            <person name="Lucas S."/>
            <person name="Pangilinan J."/>
            <person name="Proschold T."/>
            <person name="Salamov A."/>
            <person name="Schmutz J."/>
            <person name="Weeks D."/>
            <person name="Yamada T."/>
            <person name="Claverie J.M."/>
            <person name="Grigoriev I."/>
            <person name="Van Etten J."/>
            <person name="Lomsadze A."/>
            <person name="Borodovsky M."/>
        </authorList>
    </citation>
    <scope>NUCLEOTIDE SEQUENCE [LARGE SCALE GENOMIC DNA]</scope>
    <source>
        <strain evidence="4 5">C-169</strain>
    </source>
</reference>
<dbReference type="RefSeq" id="XP_005646192.1">
    <property type="nucleotide sequence ID" value="XM_005646135.1"/>
</dbReference>
<dbReference type="InterPro" id="IPR019407">
    <property type="entry name" value="CTU2"/>
</dbReference>
<dbReference type="OrthoDB" id="25129at2759"/>
<dbReference type="eggNOG" id="KOG2594">
    <property type="taxonomic scope" value="Eukaryota"/>
</dbReference>
<keyword evidence="5" id="KW-1185">Reference proteome</keyword>
<dbReference type="Pfam" id="PF10288">
    <property type="entry name" value="CTU2"/>
    <property type="match status" value="1"/>
</dbReference>
<keyword evidence="2" id="KW-0819">tRNA processing</keyword>
<dbReference type="KEGG" id="csl:COCSUDRAFT_48204"/>
<feature type="region of interest" description="Disordered" evidence="3">
    <location>
        <begin position="337"/>
        <end position="365"/>
    </location>
</feature>
<dbReference type="GeneID" id="17039632"/>
<proteinExistence type="predicted"/>
<dbReference type="InterPro" id="IPR014729">
    <property type="entry name" value="Rossmann-like_a/b/a_fold"/>
</dbReference>
<dbReference type="Proteomes" id="UP000007264">
    <property type="component" value="Unassembled WGS sequence"/>
</dbReference>
<accession>I0YTC9</accession>
<feature type="region of interest" description="Disordered" evidence="3">
    <location>
        <begin position="279"/>
        <end position="325"/>
    </location>
</feature>
<name>I0YTC9_COCSC</name>
<evidence type="ECO:0000313" key="5">
    <source>
        <dbReference type="Proteomes" id="UP000007264"/>
    </source>
</evidence>
<feature type="compositionally biased region" description="Polar residues" evidence="3">
    <location>
        <begin position="311"/>
        <end position="320"/>
    </location>
</feature>
<dbReference type="PANTHER" id="PTHR20882:SF14">
    <property type="entry name" value="CYTOPLASMIC TRNA 2-THIOLATION PROTEIN 2"/>
    <property type="match status" value="1"/>
</dbReference>
<dbReference type="GO" id="GO:0016783">
    <property type="term" value="F:sulfurtransferase activity"/>
    <property type="evidence" value="ECO:0007669"/>
    <property type="project" value="TreeGrafter"/>
</dbReference>
<evidence type="ECO:0000256" key="1">
    <source>
        <dbReference type="ARBA" id="ARBA00022490"/>
    </source>
</evidence>
<gene>
    <name evidence="4" type="ORF">COCSUDRAFT_48204</name>
</gene>
<comment type="caution">
    <text evidence="4">The sequence shown here is derived from an EMBL/GenBank/DDBJ whole genome shotgun (WGS) entry which is preliminary data.</text>
</comment>
<dbReference type="Gene3D" id="3.40.50.620">
    <property type="entry name" value="HUPs"/>
    <property type="match status" value="1"/>
</dbReference>
<evidence type="ECO:0008006" key="6">
    <source>
        <dbReference type="Google" id="ProtNLM"/>
    </source>
</evidence>
<dbReference type="GO" id="GO:0005829">
    <property type="term" value="C:cytosol"/>
    <property type="evidence" value="ECO:0007669"/>
    <property type="project" value="TreeGrafter"/>
</dbReference>
<dbReference type="STRING" id="574566.I0YTC9"/>
<dbReference type="PANTHER" id="PTHR20882">
    <property type="entry name" value="CYTOPLASMIC TRNA 2-THIOLATION PROTEIN 2"/>
    <property type="match status" value="1"/>
</dbReference>
<sequence>MHLLTMMCNADSSREKQGQIAFQMGAVYVDESLTHGASSEDSCRAVEAVSALHRAVAPDMPLHCVQLEDVFDGEEVAVDKGSLLVRLLEAVEDVTGREDLIESLRNALLLRVAARLGYNKLARGDCATRVAVRTIASAAKGAGFSLPASIQHFDARGGEEGPAVICPVRNLPMKDLAMLCHHLSLPPVQPPRPPQRARRKPSLNTLAEGFVASLQSALPSTVPTILRTALKLQAFPWNHPSAVPSRGKEEKSVAPAHAASVPLCRLCSAPLSPAEVAQQGSCATPGREAKMDAGSGEEQISATREGEHLTAESSSEPSADQRTKGVLHAKSANGNIGSVCLNDHRESSGQRMQNGGNAAAGHTSHAAQQGPLTDYCFVCQQGSLFSVQGSEPVLKLLPVYMKTALRTEG</sequence>
<dbReference type="GO" id="GO:0002143">
    <property type="term" value="P:tRNA wobble position uridine thiolation"/>
    <property type="evidence" value="ECO:0007669"/>
    <property type="project" value="TreeGrafter"/>
</dbReference>
<organism evidence="4 5">
    <name type="scientific">Coccomyxa subellipsoidea (strain C-169)</name>
    <name type="common">Green microalga</name>
    <dbReference type="NCBI Taxonomy" id="574566"/>
    <lineage>
        <taxon>Eukaryota</taxon>
        <taxon>Viridiplantae</taxon>
        <taxon>Chlorophyta</taxon>
        <taxon>core chlorophytes</taxon>
        <taxon>Trebouxiophyceae</taxon>
        <taxon>Trebouxiophyceae incertae sedis</taxon>
        <taxon>Coccomyxaceae</taxon>
        <taxon>Coccomyxa</taxon>
        <taxon>Coccomyxa subellipsoidea</taxon>
    </lineage>
</organism>
<evidence type="ECO:0000256" key="2">
    <source>
        <dbReference type="ARBA" id="ARBA00022694"/>
    </source>
</evidence>
<evidence type="ECO:0000313" key="4">
    <source>
        <dbReference type="EMBL" id="EIE21648.1"/>
    </source>
</evidence>